<keyword evidence="2" id="KW-1185">Reference proteome</keyword>
<accession>G0QRW9</accession>
<reference evidence="1 2" key="1">
    <citation type="submission" date="2011-07" db="EMBL/GenBank/DDBJ databases">
        <authorList>
            <person name="Coyne R."/>
            <person name="Brami D."/>
            <person name="Johnson J."/>
            <person name="Hostetler J."/>
            <person name="Hannick L."/>
            <person name="Clark T."/>
            <person name="Cassidy-Hanley D."/>
            <person name="Inman J."/>
        </authorList>
    </citation>
    <scope>NUCLEOTIDE SEQUENCE [LARGE SCALE GENOMIC DNA]</scope>
    <source>
        <strain evidence="1 2">G5</strain>
    </source>
</reference>
<dbReference type="AlphaFoldDB" id="G0QRW9"/>
<dbReference type="Proteomes" id="UP000008983">
    <property type="component" value="Unassembled WGS sequence"/>
</dbReference>
<dbReference type="RefSeq" id="XP_004035485.1">
    <property type="nucleotide sequence ID" value="XM_004035437.1"/>
</dbReference>
<evidence type="ECO:0000313" key="2">
    <source>
        <dbReference type="Proteomes" id="UP000008983"/>
    </source>
</evidence>
<proteinExistence type="predicted"/>
<name>G0QRW9_ICHMU</name>
<gene>
    <name evidence="1" type="ORF">IMG5_098250</name>
</gene>
<sequence>MFLKQIIILLQEQNLQAKRLNIIVKKSQHFKYGTHQDRSRLNQQQKDYIIIQVLLQQYSILQIKLHLINQMIGQIIQKIIIQQKNKQQQQLETKVIYQNKFQESHVQQFLIQQNLNYKYFEVSAKTGYNIENVYIKIMIYLIVLQKQLFNYIKDQLKEKYLNNKNINIQSVIQSKDYVLESKNINCNEFKQDQEDQKDQQLEQPLIYEQENNKQKTKCKCTLI</sequence>
<dbReference type="InParanoid" id="G0QRW9"/>
<evidence type="ECO:0000313" key="1">
    <source>
        <dbReference type="EMBL" id="EGR31999.1"/>
    </source>
</evidence>
<dbReference type="EMBL" id="GL983803">
    <property type="protein sequence ID" value="EGR31999.1"/>
    <property type="molecule type" value="Genomic_DNA"/>
</dbReference>
<protein>
    <submittedName>
        <fullName evidence="1">Uncharacterized protein</fullName>
    </submittedName>
</protein>
<dbReference type="SUPFAM" id="SSF52540">
    <property type="entry name" value="P-loop containing nucleoside triphosphate hydrolases"/>
    <property type="match status" value="1"/>
</dbReference>
<dbReference type="InterPro" id="IPR027417">
    <property type="entry name" value="P-loop_NTPase"/>
</dbReference>
<organism evidence="1 2">
    <name type="scientific">Ichthyophthirius multifiliis</name>
    <name type="common">White spot disease agent</name>
    <name type="synonym">Ich</name>
    <dbReference type="NCBI Taxonomy" id="5932"/>
    <lineage>
        <taxon>Eukaryota</taxon>
        <taxon>Sar</taxon>
        <taxon>Alveolata</taxon>
        <taxon>Ciliophora</taxon>
        <taxon>Intramacronucleata</taxon>
        <taxon>Oligohymenophorea</taxon>
        <taxon>Hymenostomatida</taxon>
        <taxon>Ophryoglenina</taxon>
        <taxon>Ichthyophthirius</taxon>
    </lineage>
</organism>
<dbReference type="GeneID" id="14908151"/>